<keyword evidence="3" id="KW-1185">Reference proteome</keyword>
<gene>
    <name evidence="2" type="ORF">D2962_01945</name>
</gene>
<evidence type="ECO:0000313" key="2">
    <source>
        <dbReference type="EMBL" id="AYO29532.1"/>
    </source>
</evidence>
<dbReference type="KEGG" id="bacg:D2962_01945"/>
<organism evidence="2 3">
    <name type="scientific">Biomaibacter acetigenes</name>
    <dbReference type="NCBI Taxonomy" id="2316383"/>
    <lineage>
        <taxon>Bacteria</taxon>
        <taxon>Bacillati</taxon>
        <taxon>Bacillota</taxon>
        <taxon>Clostridia</taxon>
        <taxon>Thermosediminibacterales</taxon>
        <taxon>Tepidanaerobacteraceae</taxon>
        <taxon>Biomaibacter</taxon>
    </lineage>
</organism>
<name>A0A3G2R2D8_9FIRM</name>
<feature type="domain" description="DUF8052" evidence="1">
    <location>
        <begin position="5"/>
        <end position="161"/>
    </location>
</feature>
<dbReference type="Pfam" id="PF26226">
    <property type="entry name" value="DUF8052"/>
    <property type="match status" value="1"/>
</dbReference>
<sequence length="168" mass="19892">MIPDKYLDILEKRHRKFFDVYRNHRIGDMILDLYTEFHVKNERFFFIDVLDVYEAHEYRFVKSFASLELQDIEGFTEWMKGEIENLVKPDTTHMCTTLTGVIIAENGIDPKVEKYINRYKYTRYFNFGIKGWCDIRLIGVDGVSDRVVANKKGREVIKDFEPVLPPPG</sequence>
<dbReference type="AlphaFoldDB" id="A0A3G2R2D8"/>
<protein>
    <recommendedName>
        <fullName evidence="1">DUF8052 domain-containing protein</fullName>
    </recommendedName>
</protein>
<dbReference type="EMBL" id="CP033169">
    <property type="protein sequence ID" value="AYO29532.1"/>
    <property type="molecule type" value="Genomic_DNA"/>
</dbReference>
<accession>A0A3G2R2D8</accession>
<dbReference type="Proteomes" id="UP000280960">
    <property type="component" value="Chromosome"/>
</dbReference>
<evidence type="ECO:0000259" key="1">
    <source>
        <dbReference type="Pfam" id="PF26226"/>
    </source>
</evidence>
<dbReference type="InterPro" id="IPR058365">
    <property type="entry name" value="DUF8052"/>
</dbReference>
<proteinExistence type="predicted"/>
<reference evidence="2 3" key="1">
    <citation type="submission" date="2018-10" db="EMBL/GenBank/DDBJ databases">
        <authorList>
            <person name="Zhang X."/>
        </authorList>
    </citation>
    <scope>NUCLEOTIDE SEQUENCE [LARGE SCALE GENOMIC DNA]</scope>
    <source>
        <strain evidence="2 3">SK-G1</strain>
    </source>
</reference>
<evidence type="ECO:0000313" key="3">
    <source>
        <dbReference type="Proteomes" id="UP000280960"/>
    </source>
</evidence>
<dbReference type="RefSeq" id="WP_122013942.1">
    <property type="nucleotide sequence ID" value="NZ_CP033169.1"/>
</dbReference>